<dbReference type="EMBL" id="MRCC01000003">
    <property type="protein sequence ID" value="OKH28511.1"/>
    <property type="molecule type" value="Genomic_DNA"/>
</dbReference>
<feature type="domain" description="Translocation and assembly module TamB C-terminal" evidence="6">
    <location>
        <begin position="1353"/>
        <end position="1741"/>
    </location>
</feature>
<proteinExistence type="predicted"/>
<comment type="subcellular location">
    <subcellularLocation>
        <location evidence="1">Membrane</location>
        <topology evidence="1">Single-pass membrane protein</topology>
    </subcellularLocation>
</comment>
<evidence type="ECO:0000313" key="7">
    <source>
        <dbReference type="EMBL" id="OKH28511.1"/>
    </source>
</evidence>
<evidence type="ECO:0000256" key="1">
    <source>
        <dbReference type="ARBA" id="ARBA00004167"/>
    </source>
</evidence>
<dbReference type="OrthoDB" id="536281at2"/>
<dbReference type="STRING" id="247279.NIES1031_04575"/>
<organism evidence="7 8">
    <name type="scientific">Chroogloeocystis siderophila 5.2 s.c.1</name>
    <dbReference type="NCBI Taxonomy" id="247279"/>
    <lineage>
        <taxon>Bacteria</taxon>
        <taxon>Bacillati</taxon>
        <taxon>Cyanobacteriota</taxon>
        <taxon>Cyanophyceae</taxon>
        <taxon>Oscillatoriophycideae</taxon>
        <taxon>Chroococcales</taxon>
        <taxon>Chroococcaceae</taxon>
        <taxon>Chroogloeocystis</taxon>
    </lineage>
</organism>
<keyword evidence="2 5" id="KW-0812">Transmembrane</keyword>
<keyword evidence="8" id="KW-1185">Reference proteome</keyword>
<dbReference type="PANTHER" id="PTHR34457:SF3">
    <property type="entry name" value="PROTEIN TIC236, CHLOROPLASTIC"/>
    <property type="match status" value="1"/>
</dbReference>
<dbReference type="Proteomes" id="UP000185984">
    <property type="component" value="Unassembled WGS sequence"/>
</dbReference>
<gene>
    <name evidence="7" type="ORF">NIES1031_04575</name>
</gene>
<comment type="caution">
    <text evidence="7">The sequence shown here is derived from an EMBL/GenBank/DDBJ whole genome shotgun (WGS) entry which is preliminary data.</text>
</comment>
<dbReference type="GO" id="GO:0005886">
    <property type="term" value="C:plasma membrane"/>
    <property type="evidence" value="ECO:0007669"/>
    <property type="project" value="InterPro"/>
</dbReference>
<dbReference type="InterPro" id="IPR007452">
    <property type="entry name" value="TamB_C"/>
</dbReference>
<feature type="transmembrane region" description="Helical" evidence="5">
    <location>
        <begin position="21"/>
        <end position="45"/>
    </location>
</feature>
<accession>A0A1U7HY02</accession>
<dbReference type="Pfam" id="PF04357">
    <property type="entry name" value="TamB"/>
    <property type="match status" value="1"/>
</dbReference>
<sequence>MKNPPDLDNQTDERRSERSLLSYRTGIVIGAPLLLGLVAGGWWLWTFVNEQLAPLVERNLTQTLNRPVQIGRVESFSPTSLRFGASAIPATATDPDRAAVTAVDVTFNPLQLLITRTLRLDVTLVNPDIYLEQDAEGRWISTTLAAEEETGPISTELDRIRFRNANVVLVPNPEARNEPIANQATKASVTVSQGNGFAQFLDNNDLIRYNISGNLATEGNIEIQGESQLSTERTNLQIQAQNVLASEVTRLIDLPIDLQGGRVDGNLNVQLRQAQEPALFGTAQLKGVTAQVEQLPQAFNNSSGTLGFQGKQIWLDNVQTSYGSIPAIANGVLDIEAGFNIAARVPSVSFANAQKTLGLDLPVPVAGEARAEVQLSGPIQKPTLSGSVRTTKQARIDRVDFKNLSARFAFAPTESVIAFKDIQAVPTVGGQITGGGTVRIGDTPGLGFNLDARNIPGDAIARLYGAAPDFQIGTIQARANVVGSPTQPQTIVNWQAANATYPARGQILIANAQKLLFRNTTVDFAGGTLRAAGQLTNNQWQATIQASGVQLGRVAEVPPALQAPISGTFNVAGSTASFQPDQIQATGSGRLNVAGGTVTASNIQLAQGRWQAQVQASGVQLGSLVPQVPPQFQGALTGTFNLAGTTTAFQPETIVGTGSGRLNVAGGTVTAANIQLAQGRWQAQVNASQVELARFSEQLQGQLNGQLRVTGTVDSFDLADVRAVGNLRFSQGIGPVQQPLTATIGWVGDRVIIEQATAPNLNANGLILVQTASGVPEVTELNLNVQAQNYSLQDLPFELPAAVNLAGSADFAGNITGTLTEPNVVGALQLQNLAVNDLAFAPQLTGNVQLTATDGLQLAVSGGEDQITLNLDAQNRPVSFLVRRDAAVARGRSVGENLLVNIENFPLAALELTPDLPILGNAPISGQLTGDLTVNPTTFAVAGNIAITDPAIGTLTGNQFVGQVNFAAGTGTLTGGEFIQGDGRYAFSGSVTQTPSGPEFEAQVNVANGQVQSVLTALRFFNLEDFQRGLEAPNYAGANTLNTTPVGIPDAPLLTQIRRYSEITTLLQQQRQQRQDASPLPALADFQGTFGGTVAVSGSLQAGVTANFDLQGQNWQWGDYNVDQLIAQGNFEDGVLTLLPLRIQSDESLLAFTGQIGGTEQSGQLQLTNFPINTLTDFVDLPIDVTGQLNGSATLAGSVENPQAIGELELSAGTLNNKPVESATASFSYANARFNIGSNIVVTGPEPIVITGSIPLELPFASVTPDSDQISLDINVQNEGLALLNLLTDAVAWESGQGQVQLQVSGTTQEPVATGIATINDATITAQALPEPLTDVTGTINFNLDRIQVDSVQGNFSRGNVVAQGVIPIFSSFSPADPDFANPLTVNLNQLTLNLDGLYRGGASGNVIVTGSVLNPIIGGQVELAQGAISIPEENGNGATPVTATATSSSVPRFAGNQAEIANVEFNNLQLTLGNRVEVTRPPIINLEATGSLNISGTLNDLRPDGVIRLRRGGVNLFTTQFVLARGYEHTATFRPNQGLDPELDIRLVTRVPEVTRTRVATSPLSGDITQPLATDLGGFETVRVQAEVQGPASQLFDNLELTSNPSRSQSEIVALLGGSFIDTLGGGDSVLGLANLAGTALLGNFQGAVTNLGNAFGLSELRLFPTVGTESGGRTSALELAAEAGIDVSGNLSVSVLRVLTSDDPTRIGLNYRLNDQFRVRAATDITGETRAILEYENRF</sequence>
<dbReference type="RefSeq" id="WP_073548307.1">
    <property type="nucleotide sequence ID" value="NZ_CAWMVK010000023.1"/>
</dbReference>
<protein>
    <recommendedName>
        <fullName evidence="6">Translocation and assembly module TamB C-terminal domain-containing protein</fullName>
    </recommendedName>
</protein>
<evidence type="ECO:0000256" key="5">
    <source>
        <dbReference type="SAM" id="Phobius"/>
    </source>
</evidence>
<name>A0A1U7HY02_9CHRO</name>
<reference evidence="7 8" key="1">
    <citation type="submission" date="2016-11" db="EMBL/GenBank/DDBJ databases">
        <title>Draft Genome Sequences of Nine Cyanobacterial Strains from Diverse Habitats.</title>
        <authorList>
            <person name="Zhu T."/>
            <person name="Hou S."/>
            <person name="Lu X."/>
            <person name="Hess W.R."/>
        </authorList>
    </citation>
    <scope>NUCLEOTIDE SEQUENCE [LARGE SCALE GENOMIC DNA]</scope>
    <source>
        <strain evidence="7 8">5.2 s.c.1</strain>
    </source>
</reference>
<dbReference type="PANTHER" id="PTHR34457">
    <property type="entry name" value="EMBRYO DEFECTIVE 2410"/>
    <property type="match status" value="1"/>
</dbReference>
<keyword evidence="4 5" id="KW-0472">Membrane</keyword>
<evidence type="ECO:0000256" key="4">
    <source>
        <dbReference type="ARBA" id="ARBA00023136"/>
    </source>
</evidence>
<evidence type="ECO:0000256" key="3">
    <source>
        <dbReference type="ARBA" id="ARBA00022989"/>
    </source>
</evidence>
<dbReference type="GO" id="GO:0009306">
    <property type="term" value="P:protein secretion"/>
    <property type="evidence" value="ECO:0007669"/>
    <property type="project" value="InterPro"/>
</dbReference>
<evidence type="ECO:0000259" key="6">
    <source>
        <dbReference type="Pfam" id="PF04357"/>
    </source>
</evidence>
<dbReference type="InterPro" id="IPR053022">
    <property type="entry name" value="Chloroplast_translocon_comp"/>
</dbReference>
<evidence type="ECO:0000313" key="8">
    <source>
        <dbReference type="Proteomes" id="UP000185984"/>
    </source>
</evidence>
<keyword evidence="3 5" id="KW-1133">Transmembrane helix</keyword>
<evidence type="ECO:0000256" key="2">
    <source>
        <dbReference type="ARBA" id="ARBA00022692"/>
    </source>
</evidence>